<sequence>MASKKSGKQAESLLSKWSVGDEKPVTIDKWDGNAVKNALDDAVRKVLTEHLKFVENHRVIDTRLAICTIACLFAVAALIYDYYIPFPTSRPVLILCVLSYFLLMGVLTMFTAFKEQNFIVFANEKDKAGMGPDHLWSVRSSLKRYDDIYELILSYEDGETKRKEEQSLKKSVASWFDENGVLLFDIFLNDIKEMHKGLKKEKAQ</sequence>
<evidence type="ECO:0000256" key="4">
    <source>
        <dbReference type="ARBA" id="ARBA00022692"/>
    </source>
</evidence>
<evidence type="ECO:0000313" key="10">
    <source>
        <dbReference type="EMBL" id="CAB3980701.1"/>
    </source>
</evidence>
<comment type="caution">
    <text evidence="10">The sequence shown here is derived from an EMBL/GenBank/DDBJ whole genome shotgun (WGS) entry which is preliminary data.</text>
</comment>
<evidence type="ECO:0000256" key="5">
    <source>
        <dbReference type="ARBA" id="ARBA00022824"/>
    </source>
</evidence>
<keyword evidence="5 9" id="KW-0256">Endoplasmic reticulum</keyword>
<feature type="transmembrane region" description="Helical" evidence="9">
    <location>
        <begin position="92"/>
        <end position="113"/>
    </location>
</feature>
<evidence type="ECO:0000256" key="1">
    <source>
        <dbReference type="ARBA" id="ARBA00004477"/>
    </source>
</evidence>
<dbReference type="Proteomes" id="UP001152795">
    <property type="component" value="Unassembled WGS sequence"/>
</dbReference>
<evidence type="ECO:0000256" key="3">
    <source>
        <dbReference type="ARBA" id="ARBA00017057"/>
    </source>
</evidence>
<dbReference type="OrthoDB" id="29558at2759"/>
<keyword evidence="6 9" id="KW-1133">Transmembrane helix</keyword>
<dbReference type="GO" id="GO:0008233">
    <property type="term" value="F:peptidase activity"/>
    <property type="evidence" value="ECO:0007669"/>
    <property type="project" value="UniProtKB-UniRule"/>
</dbReference>
<evidence type="ECO:0000256" key="9">
    <source>
        <dbReference type="RuleBase" id="RU368033"/>
    </source>
</evidence>
<dbReference type="PANTHER" id="PTHR13085:SF0">
    <property type="entry name" value="SIGNAL PEPTIDASE COMPLEX SUBUNIT 2"/>
    <property type="match status" value="1"/>
</dbReference>
<evidence type="ECO:0000256" key="2">
    <source>
        <dbReference type="ARBA" id="ARBA00007324"/>
    </source>
</evidence>
<protein>
    <recommendedName>
        <fullName evidence="3 9">Signal peptidase complex subunit 2</fullName>
    </recommendedName>
</protein>
<dbReference type="GO" id="GO:0045047">
    <property type="term" value="P:protein targeting to ER"/>
    <property type="evidence" value="ECO:0007669"/>
    <property type="project" value="TreeGrafter"/>
</dbReference>
<organism evidence="10 11">
    <name type="scientific">Paramuricea clavata</name>
    <name type="common">Red gorgonian</name>
    <name type="synonym">Violescent sea-whip</name>
    <dbReference type="NCBI Taxonomy" id="317549"/>
    <lineage>
        <taxon>Eukaryota</taxon>
        <taxon>Metazoa</taxon>
        <taxon>Cnidaria</taxon>
        <taxon>Anthozoa</taxon>
        <taxon>Octocorallia</taxon>
        <taxon>Malacalcyonacea</taxon>
        <taxon>Plexauridae</taxon>
        <taxon>Paramuricea</taxon>
    </lineage>
</organism>
<dbReference type="AlphaFoldDB" id="A0A7D9DA87"/>
<keyword evidence="11" id="KW-1185">Reference proteome</keyword>
<evidence type="ECO:0000313" key="11">
    <source>
        <dbReference type="Proteomes" id="UP001152795"/>
    </source>
</evidence>
<comment type="subcellular location">
    <subcellularLocation>
        <location evidence="1 9">Endoplasmic reticulum membrane</location>
        <topology evidence="1 9">Multi-pass membrane protein</topology>
    </subcellularLocation>
</comment>
<dbReference type="InterPro" id="IPR009582">
    <property type="entry name" value="Spc2/SPCS2"/>
</dbReference>
<comment type="function">
    <text evidence="8 9">Component of the signal peptidase complex (SPC) which catalyzes the cleavage of N-terminal signal sequences from nascent proteins as they are translocated into the lumen of the endoplasmic reticulum. Enhances the enzymatic activity of SPC and facilitates the interactions between different components of the translocation site.</text>
</comment>
<accession>A0A7D9DA87</accession>
<evidence type="ECO:0000256" key="7">
    <source>
        <dbReference type="ARBA" id="ARBA00023136"/>
    </source>
</evidence>
<dbReference type="EMBL" id="CACRXK020000315">
    <property type="protein sequence ID" value="CAB3980701.1"/>
    <property type="molecule type" value="Genomic_DNA"/>
</dbReference>
<evidence type="ECO:0000256" key="6">
    <source>
        <dbReference type="ARBA" id="ARBA00022989"/>
    </source>
</evidence>
<keyword evidence="4 9" id="KW-0812">Transmembrane</keyword>
<name>A0A7D9DA87_PARCT</name>
<evidence type="ECO:0000256" key="8">
    <source>
        <dbReference type="ARBA" id="ARBA00045608"/>
    </source>
</evidence>
<dbReference type="Pfam" id="PF06703">
    <property type="entry name" value="SPC25"/>
    <property type="match status" value="1"/>
</dbReference>
<dbReference type="PANTHER" id="PTHR13085">
    <property type="entry name" value="MICROSOMAL SIGNAL PEPTIDASE 25 KDA SUBUNIT"/>
    <property type="match status" value="1"/>
</dbReference>
<dbReference type="GO" id="GO:0005787">
    <property type="term" value="C:signal peptidase complex"/>
    <property type="evidence" value="ECO:0007669"/>
    <property type="project" value="UniProtKB-UniRule"/>
</dbReference>
<keyword evidence="7 9" id="KW-0472">Membrane</keyword>
<comment type="similarity">
    <text evidence="2 9">Belongs to the SPCS2 family.</text>
</comment>
<feature type="transmembrane region" description="Helical" evidence="9">
    <location>
        <begin position="62"/>
        <end position="80"/>
    </location>
</feature>
<reference evidence="10" key="1">
    <citation type="submission" date="2020-04" db="EMBL/GenBank/DDBJ databases">
        <authorList>
            <person name="Alioto T."/>
            <person name="Alioto T."/>
            <person name="Gomez Garrido J."/>
        </authorList>
    </citation>
    <scope>NUCLEOTIDE SEQUENCE</scope>
    <source>
        <strain evidence="10">A484AB</strain>
    </source>
</reference>
<dbReference type="GO" id="GO:0006465">
    <property type="term" value="P:signal peptide processing"/>
    <property type="evidence" value="ECO:0007669"/>
    <property type="project" value="UniProtKB-UniRule"/>
</dbReference>
<gene>
    <name evidence="10" type="ORF">PACLA_8A028256</name>
</gene>
<proteinExistence type="inferred from homology"/>